<feature type="transmembrane region" description="Helical" evidence="6">
    <location>
        <begin position="140"/>
        <end position="157"/>
    </location>
</feature>
<dbReference type="OrthoDB" id="3561359at2759"/>
<feature type="transmembrane region" description="Helical" evidence="6">
    <location>
        <begin position="163"/>
        <end position="188"/>
    </location>
</feature>
<feature type="transmembrane region" description="Helical" evidence="6">
    <location>
        <begin position="229"/>
        <end position="249"/>
    </location>
</feature>
<dbReference type="PROSITE" id="PS50850">
    <property type="entry name" value="MFS"/>
    <property type="match status" value="1"/>
</dbReference>
<dbReference type="InterPro" id="IPR020846">
    <property type="entry name" value="MFS_dom"/>
</dbReference>
<dbReference type="InterPro" id="IPR036259">
    <property type="entry name" value="MFS_trans_sf"/>
</dbReference>
<dbReference type="GO" id="GO:0022857">
    <property type="term" value="F:transmembrane transporter activity"/>
    <property type="evidence" value="ECO:0007669"/>
    <property type="project" value="InterPro"/>
</dbReference>
<feature type="domain" description="Major facilitator superfamily (MFS) profile" evidence="7">
    <location>
        <begin position="75"/>
        <end position="511"/>
    </location>
</feature>
<evidence type="ECO:0000313" key="8">
    <source>
        <dbReference type="EMBL" id="KIL61653.1"/>
    </source>
</evidence>
<evidence type="ECO:0000256" key="2">
    <source>
        <dbReference type="ARBA" id="ARBA00022692"/>
    </source>
</evidence>
<proteinExistence type="predicted"/>
<evidence type="ECO:0000259" key="7">
    <source>
        <dbReference type="PROSITE" id="PS50850"/>
    </source>
</evidence>
<dbReference type="SUPFAM" id="SSF103473">
    <property type="entry name" value="MFS general substrate transporter"/>
    <property type="match status" value="1"/>
</dbReference>
<feature type="transmembrane region" description="Helical" evidence="6">
    <location>
        <begin position="337"/>
        <end position="359"/>
    </location>
</feature>
<keyword evidence="4 6" id="KW-0472">Membrane</keyword>
<feature type="transmembrane region" description="Helical" evidence="6">
    <location>
        <begin position="476"/>
        <end position="496"/>
    </location>
</feature>
<feature type="transmembrane region" description="Helical" evidence="6">
    <location>
        <begin position="307"/>
        <end position="331"/>
    </location>
</feature>
<accession>A0A0C2WZ16</accession>
<dbReference type="CDD" id="cd17323">
    <property type="entry name" value="MFS_Tpo1_MDR_like"/>
    <property type="match status" value="1"/>
</dbReference>
<evidence type="ECO:0000256" key="1">
    <source>
        <dbReference type="ARBA" id="ARBA00004141"/>
    </source>
</evidence>
<feature type="compositionally biased region" description="Polar residues" evidence="5">
    <location>
        <begin position="19"/>
        <end position="37"/>
    </location>
</feature>
<gene>
    <name evidence="8" type="ORF">M378DRAFT_166604</name>
</gene>
<feature type="transmembrane region" description="Helical" evidence="6">
    <location>
        <begin position="412"/>
        <end position="440"/>
    </location>
</feature>
<keyword evidence="9" id="KW-1185">Reference proteome</keyword>
<reference evidence="8 9" key="1">
    <citation type="submission" date="2014-04" db="EMBL/GenBank/DDBJ databases">
        <title>Evolutionary Origins and Diversification of the Mycorrhizal Mutualists.</title>
        <authorList>
            <consortium name="DOE Joint Genome Institute"/>
            <consortium name="Mycorrhizal Genomics Consortium"/>
            <person name="Kohler A."/>
            <person name="Kuo A."/>
            <person name="Nagy L.G."/>
            <person name="Floudas D."/>
            <person name="Copeland A."/>
            <person name="Barry K.W."/>
            <person name="Cichocki N."/>
            <person name="Veneault-Fourrey C."/>
            <person name="LaButti K."/>
            <person name="Lindquist E.A."/>
            <person name="Lipzen A."/>
            <person name="Lundell T."/>
            <person name="Morin E."/>
            <person name="Murat C."/>
            <person name="Riley R."/>
            <person name="Ohm R."/>
            <person name="Sun H."/>
            <person name="Tunlid A."/>
            <person name="Henrissat B."/>
            <person name="Grigoriev I.V."/>
            <person name="Hibbett D.S."/>
            <person name="Martin F."/>
        </authorList>
    </citation>
    <scope>NUCLEOTIDE SEQUENCE [LARGE SCALE GENOMIC DNA]</scope>
    <source>
        <strain evidence="8 9">Koide BX008</strain>
    </source>
</reference>
<feature type="transmembrane region" description="Helical" evidence="6">
    <location>
        <begin position="200"/>
        <end position="223"/>
    </location>
</feature>
<name>A0A0C2WZ16_AMAMK</name>
<keyword evidence="2 6" id="KW-0812">Transmembrane</keyword>
<dbReference type="FunFam" id="1.20.1250.20:FF:000082">
    <property type="entry name" value="MFS multidrug transporter, putative"/>
    <property type="match status" value="1"/>
</dbReference>
<evidence type="ECO:0000256" key="5">
    <source>
        <dbReference type="SAM" id="MobiDB-lite"/>
    </source>
</evidence>
<sequence length="511" mass="55863">MSVSTAPPSPPSTAGELTPDSNTINTTGSPSKPELNTYSSSELEACQRYRHPDFCVTLEECDTPQNISTFHKWLCVAVISLGAFCATCASSMAAFTETGVQTEFNVSNSVAILSISLYVLGTGIGPLLVGPLSEVYGRNIIYQTSYGLFFIFSWPVAFARDIYVFLIFRFLTGFCGAAFLSVAGGSVSDLFSKDKVASPMALYTTAPFLGPVVGPLMGGFIVQQVNWRWIYYILIIWSFVQFIALLTLVPETYMPVLIKRKAARLRKSTGDDRHWTEHDDAAKNLGGAFLLSLHTPFHLLLTDRMALLLDIWTALLLGILYLAFQSFPYVFMTLHGFSIQFTGMTFLGIGIGMVIAALSQPFWNRRFLRLKELHGKIPPPEVHLDPGKIGGILVAISLFMLAFTSYPNVHWIAPIIASTPFGSGMFLVFTSVFTYLVTAYRPIAASAMAANSALRSIFAAAFPLFAHSMYVKLGAVGATALLAGLATLMMPLPFIFSKMGARIREHSKFAA</sequence>
<keyword evidence="3 6" id="KW-1133">Transmembrane helix</keyword>
<organism evidence="8 9">
    <name type="scientific">Amanita muscaria (strain Koide BX008)</name>
    <dbReference type="NCBI Taxonomy" id="946122"/>
    <lineage>
        <taxon>Eukaryota</taxon>
        <taxon>Fungi</taxon>
        <taxon>Dikarya</taxon>
        <taxon>Basidiomycota</taxon>
        <taxon>Agaricomycotina</taxon>
        <taxon>Agaricomycetes</taxon>
        <taxon>Agaricomycetidae</taxon>
        <taxon>Agaricales</taxon>
        <taxon>Pluteineae</taxon>
        <taxon>Amanitaceae</taxon>
        <taxon>Amanita</taxon>
    </lineage>
</organism>
<dbReference type="PANTHER" id="PTHR23502:SF7">
    <property type="entry name" value="DRUG_PROTON ANTIPORTER YHK8-RELATED"/>
    <property type="match status" value="1"/>
</dbReference>
<dbReference type="InParanoid" id="A0A0C2WZ16"/>
<dbReference type="HOGENOM" id="CLU_008455_11_6_1"/>
<dbReference type="AlphaFoldDB" id="A0A0C2WZ16"/>
<protein>
    <recommendedName>
        <fullName evidence="7">Major facilitator superfamily (MFS) profile domain-containing protein</fullName>
    </recommendedName>
</protein>
<dbReference type="GO" id="GO:0005886">
    <property type="term" value="C:plasma membrane"/>
    <property type="evidence" value="ECO:0007669"/>
    <property type="project" value="TreeGrafter"/>
</dbReference>
<feature type="transmembrane region" description="Helical" evidence="6">
    <location>
        <begin position="73"/>
        <end position="95"/>
    </location>
</feature>
<dbReference type="EMBL" id="KN818281">
    <property type="protein sequence ID" value="KIL61653.1"/>
    <property type="molecule type" value="Genomic_DNA"/>
</dbReference>
<feature type="transmembrane region" description="Helical" evidence="6">
    <location>
        <begin position="107"/>
        <end position="128"/>
    </location>
</feature>
<comment type="subcellular location">
    <subcellularLocation>
        <location evidence="1">Membrane</location>
        <topology evidence="1">Multi-pass membrane protein</topology>
    </subcellularLocation>
</comment>
<dbReference type="InterPro" id="IPR011701">
    <property type="entry name" value="MFS"/>
</dbReference>
<dbReference type="STRING" id="946122.A0A0C2WZ16"/>
<feature type="region of interest" description="Disordered" evidence="5">
    <location>
        <begin position="1"/>
        <end position="37"/>
    </location>
</feature>
<dbReference type="Pfam" id="PF07690">
    <property type="entry name" value="MFS_1"/>
    <property type="match status" value="1"/>
</dbReference>
<evidence type="ECO:0000256" key="3">
    <source>
        <dbReference type="ARBA" id="ARBA00022989"/>
    </source>
</evidence>
<evidence type="ECO:0000313" key="9">
    <source>
        <dbReference type="Proteomes" id="UP000054549"/>
    </source>
</evidence>
<dbReference type="Gene3D" id="1.20.1250.20">
    <property type="entry name" value="MFS general substrate transporter like domains"/>
    <property type="match status" value="1"/>
</dbReference>
<dbReference type="PANTHER" id="PTHR23502">
    <property type="entry name" value="MAJOR FACILITATOR SUPERFAMILY"/>
    <property type="match status" value="1"/>
</dbReference>
<feature type="transmembrane region" description="Helical" evidence="6">
    <location>
        <begin position="389"/>
        <end position="406"/>
    </location>
</feature>
<evidence type="ECO:0000256" key="4">
    <source>
        <dbReference type="ARBA" id="ARBA00023136"/>
    </source>
</evidence>
<evidence type="ECO:0000256" key="6">
    <source>
        <dbReference type="SAM" id="Phobius"/>
    </source>
</evidence>
<dbReference type="Proteomes" id="UP000054549">
    <property type="component" value="Unassembled WGS sequence"/>
</dbReference>